<reference evidence="1" key="1">
    <citation type="submission" date="2022-12" db="EMBL/GenBank/DDBJ databases">
        <title>Chromosome-level genome assembly of the bean flower thrips Megalurothrips usitatus.</title>
        <authorList>
            <person name="Ma L."/>
            <person name="Liu Q."/>
            <person name="Li H."/>
            <person name="Cai W."/>
        </authorList>
    </citation>
    <scope>NUCLEOTIDE SEQUENCE</scope>
    <source>
        <strain evidence="1">Cailab_2022a</strain>
    </source>
</reference>
<evidence type="ECO:0000313" key="2">
    <source>
        <dbReference type="Proteomes" id="UP001075354"/>
    </source>
</evidence>
<organism evidence="1 2">
    <name type="scientific">Megalurothrips usitatus</name>
    <name type="common">bean blossom thrips</name>
    <dbReference type="NCBI Taxonomy" id="439358"/>
    <lineage>
        <taxon>Eukaryota</taxon>
        <taxon>Metazoa</taxon>
        <taxon>Ecdysozoa</taxon>
        <taxon>Arthropoda</taxon>
        <taxon>Hexapoda</taxon>
        <taxon>Insecta</taxon>
        <taxon>Pterygota</taxon>
        <taxon>Neoptera</taxon>
        <taxon>Paraneoptera</taxon>
        <taxon>Thysanoptera</taxon>
        <taxon>Terebrantia</taxon>
        <taxon>Thripoidea</taxon>
        <taxon>Thripidae</taxon>
        <taxon>Megalurothrips</taxon>
    </lineage>
</organism>
<dbReference type="Proteomes" id="UP001075354">
    <property type="component" value="Chromosome 13"/>
</dbReference>
<proteinExistence type="predicted"/>
<comment type="caution">
    <text evidence="1">The sequence shown here is derived from an EMBL/GenBank/DDBJ whole genome shotgun (WGS) entry which is preliminary data.</text>
</comment>
<protein>
    <submittedName>
        <fullName evidence="1">Uncharacterized protein</fullName>
    </submittedName>
</protein>
<sequence length="64" mass="7180">MIEGRASWLGRIRAQASLRDLQSPLLWTTAATFDGVLEEKLQDLVTLAPSSWDAVVRDLVRVTR</sequence>
<dbReference type="AlphaFoldDB" id="A0AAV7X622"/>
<gene>
    <name evidence="1" type="ORF">ONE63_003029</name>
</gene>
<keyword evidence="2" id="KW-1185">Reference proteome</keyword>
<evidence type="ECO:0000313" key="1">
    <source>
        <dbReference type="EMBL" id="KAJ1521353.1"/>
    </source>
</evidence>
<name>A0AAV7X622_9NEOP</name>
<accession>A0AAV7X622</accession>
<dbReference type="EMBL" id="JAPTSV010000013">
    <property type="protein sequence ID" value="KAJ1521353.1"/>
    <property type="molecule type" value="Genomic_DNA"/>
</dbReference>